<dbReference type="Pfam" id="PF24827">
    <property type="entry name" value="AstE_AspA_cat"/>
    <property type="match status" value="1"/>
</dbReference>
<comment type="cofactor">
    <cofactor evidence="1">
        <name>Zn(2+)</name>
        <dbReference type="ChEBI" id="CHEBI:29105"/>
    </cofactor>
</comment>
<evidence type="ECO:0000259" key="7">
    <source>
        <dbReference type="Pfam" id="PF24827"/>
    </source>
</evidence>
<evidence type="ECO:0000256" key="3">
    <source>
        <dbReference type="ARBA" id="ARBA00022801"/>
    </source>
</evidence>
<gene>
    <name evidence="8" type="ORF">ACFQBM_04970</name>
</gene>
<dbReference type="EMBL" id="JBHSVR010000001">
    <property type="protein sequence ID" value="MFC6632620.1"/>
    <property type="molecule type" value="Genomic_DNA"/>
</dbReference>
<reference evidence="9" key="1">
    <citation type="journal article" date="2019" name="Int. J. Syst. Evol. Microbiol.">
        <title>The Global Catalogue of Microorganisms (GCM) 10K type strain sequencing project: providing services to taxonomists for standard genome sequencing and annotation.</title>
        <authorList>
            <consortium name="The Broad Institute Genomics Platform"/>
            <consortium name="The Broad Institute Genome Sequencing Center for Infectious Disease"/>
            <person name="Wu L."/>
            <person name="Ma J."/>
        </authorList>
    </citation>
    <scope>NUCLEOTIDE SEQUENCE [LARGE SCALE GENOMIC DNA]</scope>
    <source>
        <strain evidence="9">CGMCC 1.13718</strain>
    </source>
</reference>
<dbReference type="InterPro" id="IPR055438">
    <property type="entry name" value="AstE_AspA_cat"/>
</dbReference>
<organism evidence="8 9">
    <name type="scientific">Microbulbifer taiwanensis</name>
    <dbReference type="NCBI Taxonomy" id="986746"/>
    <lineage>
        <taxon>Bacteria</taxon>
        <taxon>Pseudomonadati</taxon>
        <taxon>Pseudomonadota</taxon>
        <taxon>Gammaproteobacteria</taxon>
        <taxon>Cellvibrionales</taxon>
        <taxon>Microbulbiferaceae</taxon>
        <taxon>Microbulbifer</taxon>
    </lineage>
</organism>
<evidence type="ECO:0000256" key="4">
    <source>
        <dbReference type="ARBA" id="ARBA00022833"/>
    </source>
</evidence>
<evidence type="ECO:0000313" key="8">
    <source>
        <dbReference type="EMBL" id="MFC6632620.1"/>
    </source>
</evidence>
<evidence type="ECO:0000256" key="1">
    <source>
        <dbReference type="ARBA" id="ARBA00001947"/>
    </source>
</evidence>
<dbReference type="InterPro" id="IPR053138">
    <property type="entry name" value="N-alpha-Ac-DABA_deacetylase"/>
</dbReference>
<feature type="region of interest" description="Disordered" evidence="5">
    <location>
        <begin position="32"/>
        <end position="113"/>
    </location>
</feature>
<comment type="caution">
    <text evidence="8">The sequence shown here is derived from an EMBL/GenBank/DDBJ whole genome shotgun (WGS) entry which is preliminary data.</text>
</comment>
<feature type="compositionally biased region" description="Low complexity" evidence="5">
    <location>
        <begin position="96"/>
        <end position="105"/>
    </location>
</feature>
<dbReference type="SUPFAM" id="SSF53187">
    <property type="entry name" value="Zn-dependent exopeptidases"/>
    <property type="match status" value="1"/>
</dbReference>
<feature type="region of interest" description="Disordered" evidence="5">
    <location>
        <begin position="484"/>
        <end position="531"/>
    </location>
</feature>
<dbReference type="Proteomes" id="UP001596425">
    <property type="component" value="Unassembled WGS sequence"/>
</dbReference>
<dbReference type="CDD" id="cd06251">
    <property type="entry name" value="M14_ASTE_ASPA-like"/>
    <property type="match status" value="1"/>
</dbReference>
<feature type="signal peptide" evidence="6">
    <location>
        <begin position="1"/>
        <end position="30"/>
    </location>
</feature>
<name>A0ABW1YMG1_9GAMM</name>
<keyword evidence="6" id="KW-0732">Signal</keyword>
<dbReference type="Gene3D" id="3.40.630.10">
    <property type="entry name" value="Zn peptidases"/>
    <property type="match status" value="1"/>
</dbReference>
<dbReference type="PANTHER" id="PTHR37326:SF2">
    <property type="entry name" value="SUCCINYLGLUTAMATE DESUCCINYLASE_ASPARTOACYLASE FAMILY PROTEIN"/>
    <property type="match status" value="1"/>
</dbReference>
<proteinExistence type="predicted"/>
<protein>
    <submittedName>
        <fullName evidence="8">Succinylglutamate desuccinylase/aspartoacylase family protein</fullName>
    </submittedName>
</protein>
<keyword evidence="9" id="KW-1185">Reference proteome</keyword>
<feature type="domain" description="Succinylglutamate desuccinylase/Aspartoacylase catalytic" evidence="7">
    <location>
        <begin position="211"/>
        <end position="389"/>
    </location>
</feature>
<keyword evidence="4" id="KW-0862">Zinc</keyword>
<evidence type="ECO:0000256" key="5">
    <source>
        <dbReference type="SAM" id="MobiDB-lite"/>
    </source>
</evidence>
<dbReference type="PANTHER" id="PTHR37326">
    <property type="entry name" value="BLL3975 PROTEIN"/>
    <property type="match status" value="1"/>
</dbReference>
<dbReference type="RefSeq" id="WP_193192037.1">
    <property type="nucleotide sequence ID" value="NZ_JACZFR010000025.1"/>
</dbReference>
<feature type="region of interest" description="Disordered" evidence="5">
    <location>
        <begin position="128"/>
        <end position="169"/>
    </location>
</feature>
<keyword evidence="3" id="KW-0378">Hydrolase</keyword>
<feature type="chain" id="PRO_5047186465" evidence="6">
    <location>
        <begin position="31"/>
        <end position="531"/>
    </location>
</feature>
<sequence length="531" mass="57248">MFLSSPLSRRATNLALLVPAALLLSAQSLALTEAEDPQDESAPQAEILQLDQPVEKEDQSPPAEAEAGTPETDKEPLPQAENLQLDQPVEKEEQSPTTEAEAGTPETDKEPLPQAENLQLDQPIEELEEPAPASPDTAQPESPAIQEEAATPESEERQTDAAPAEEQARPLRLLGAEVAPATSTRLAWSPSQHFEGVYSSTAVLVVNGAKPGPTLCLTAAVHGDELNGIETVRRVMYNLDADKLSGAVIGVPIVNLQGFHRGSRYLTDRRDLNRHFPGDPHGSSASRIAYSFFHEIISHCNAVVDLHTGSFYRTNLPQLRGDLSNPKIVKMTKGFGSTVVLHSDGAKGTLRRAAVEAGIPTVTLEAGAPMVLDELSVSHSVKGIRTLLNQLGMLAKFRLWGDPEPVYYNSTWQRATNGGIIFSEVELGEFVRKGDLLGTVTNPITNVRTEIRSEHNGRILGMALNQVVQPGFAAYHIGIQAPQEQISPPEEVTAESEQADAEAAVPAEEEPATDEPADKVQEAETLESDED</sequence>
<evidence type="ECO:0000256" key="2">
    <source>
        <dbReference type="ARBA" id="ARBA00022723"/>
    </source>
</evidence>
<keyword evidence="2" id="KW-0479">Metal-binding</keyword>
<evidence type="ECO:0000313" key="9">
    <source>
        <dbReference type="Proteomes" id="UP001596425"/>
    </source>
</evidence>
<accession>A0ABW1YMG1</accession>
<evidence type="ECO:0000256" key="6">
    <source>
        <dbReference type="SAM" id="SignalP"/>
    </source>
</evidence>